<comment type="function">
    <text evidence="7">Functions as a peptidoglycan terminase that cleaves nascent peptidoglycan strands endolytically to terminate their elongation.</text>
</comment>
<dbReference type="InterPro" id="IPR003770">
    <property type="entry name" value="MLTG-like"/>
</dbReference>
<protein>
    <recommendedName>
        <fullName evidence="7">Endolytic murein transglycosylase</fullName>
        <ecNumber evidence="7">4.2.2.29</ecNumber>
    </recommendedName>
    <alternativeName>
        <fullName evidence="7">Peptidoglycan lytic transglycosylase</fullName>
    </alternativeName>
    <alternativeName>
        <fullName evidence="7">Peptidoglycan polymerization terminase</fullName>
    </alternativeName>
</protein>
<dbReference type="PANTHER" id="PTHR30518">
    <property type="entry name" value="ENDOLYTIC MUREIN TRANSGLYCOSYLASE"/>
    <property type="match status" value="1"/>
</dbReference>
<feature type="compositionally biased region" description="Low complexity" evidence="8">
    <location>
        <begin position="78"/>
        <end position="92"/>
    </location>
</feature>
<evidence type="ECO:0000256" key="4">
    <source>
        <dbReference type="ARBA" id="ARBA00023136"/>
    </source>
</evidence>
<evidence type="ECO:0000256" key="5">
    <source>
        <dbReference type="ARBA" id="ARBA00023239"/>
    </source>
</evidence>
<feature type="compositionally biased region" description="Acidic residues" evidence="8">
    <location>
        <begin position="356"/>
        <end position="369"/>
    </location>
</feature>
<dbReference type="GO" id="GO:0005886">
    <property type="term" value="C:plasma membrane"/>
    <property type="evidence" value="ECO:0007669"/>
    <property type="project" value="UniProtKB-SubCell"/>
</dbReference>
<feature type="compositionally biased region" description="Low complexity" evidence="8">
    <location>
        <begin position="122"/>
        <end position="138"/>
    </location>
</feature>
<feature type="compositionally biased region" description="Basic and acidic residues" evidence="8">
    <location>
        <begin position="335"/>
        <end position="346"/>
    </location>
</feature>
<dbReference type="HAMAP" id="MF_02065">
    <property type="entry name" value="MltG"/>
    <property type="match status" value="1"/>
</dbReference>
<name>A0A841IMR7_9ACTN</name>
<feature type="transmembrane region" description="Helical" evidence="7">
    <location>
        <begin position="412"/>
        <end position="431"/>
    </location>
</feature>
<comment type="similarity">
    <text evidence="7">Belongs to the transglycosylase MltG family.</text>
</comment>
<dbReference type="NCBIfam" id="TIGR00247">
    <property type="entry name" value="endolytic transglycosylase MltG"/>
    <property type="match status" value="1"/>
</dbReference>
<reference evidence="9 10" key="1">
    <citation type="submission" date="2020-08" db="EMBL/GenBank/DDBJ databases">
        <title>Genomic Encyclopedia of Type Strains, Phase III (KMG-III): the genomes of soil and plant-associated and newly described type strains.</title>
        <authorList>
            <person name="Whitman W."/>
        </authorList>
    </citation>
    <scope>NUCLEOTIDE SEQUENCE [LARGE SCALE GENOMIC DNA]</scope>
    <source>
        <strain evidence="9 10">CECT 8712</strain>
    </source>
</reference>
<organism evidence="9 10">
    <name type="scientific">Nocardiopsis algeriensis</name>
    <dbReference type="NCBI Taxonomy" id="1478215"/>
    <lineage>
        <taxon>Bacteria</taxon>
        <taxon>Bacillati</taxon>
        <taxon>Actinomycetota</taxon>
        <taxon>Actinomycetes</taxon>
        <taxon>Streptosporangiales</taxon>
        <taxon>Nocardiopsidaceae</taxon>
        <taxon>Nocardiopsis</taxon>
    </lineage>
</organism>
<dbReference type="GO" id="GO:0071555">
    <property type="term" value="P:cell wall organization"/>
    <property type="evidence" value="ECO:0007669"/>
    <property type="project" value="UniProtKB-KW"/>
</dbReference>
<dbReference type="Gene3D" id="3.30.1490.480">
    <property type="entry name" value="Endolytic murein transglycosylase"/>
    <property type="match status" value="1"/>
</dbReference>
<dbReference type="EC" id="4.2.2.29" evidence="7"/>
<feature type="compositionally biased region" description="Basic and acidic residues" evidence="8">
    <location>
        <begin position="1"/>
        <end position="13"/>
    </location>
</feature>
<dbReference type="Pfam" id="PF02618">
    <property type="entry name" value="YceG"/>
    <property type="match status" value="1"/>
</dbReference>
<keyword evidence="5 7" id="KW-0456">Lyase</keyword>
<keyword evidence="4 7" id="KW-0472">Membrane</keyword>
<comment type="caution">
    <text evidence="9">The sequence shown here is derived from an EMBL/GenBank/DDBJ whole genome shotgun (WGS) entry which is preliminary data.</text>
</comment>
<evidence type="ECO:0000256" key="2">
    <source>
        <dbReference type="ARBA" id="ARBA00022692"/>
    </source>
</evidence>
<comment type="subcellular location">
    <subcellularLocation>
        <location evidence="7">Cell membrane</location>
        <topology evidence="7">Single-pass membrane protein</topology>
    </subcellularLocation>
</comment>
<keyword evidence="2 7" id="KW-0812">Transmembrane</keyword>
<evidence type="ECO:0000256" key="3">
    <source>
        <dbReference type="ARBA" id="ARBA00022989"/>
    </source>
</evidence>
<dbReference type="GO" id="GO:0009252">
    <property type="term" value="P:peptidoglycan biosynthetic process"/>
    <property type="evidence" value="ECO:0007669"/>
    <property type="project" value="UniProtKB-UniRule"/>
</dbReference>
<feature type="compositionally biased region" description="Acidic residues" evidence="8">
    <location>
        <begin position="305"/>
        <end position="314"/>
    </location>
</feature>
<feature type="compositionally biased region" description="Basic and acidic residues" evidence="8">
    <location>
        <begin position="276"/>
        <end position="298"/>
    </location>
</feature>
<dbReference type="RefSeq" id="WP_184289037.1">
    <property type="nucleotide sequence ID" value="NZ_JACHJO010000003.1"/>
</dbReference>
<dbReference type="AlphaFoldDB" id="A0A841IMR7"/>
<feature type="compositionally biased region" description="Basic residues" evidence="8">
    <location>
        <begin position="380"/>
        <end position="401"/>
    </location>
</feature>
<evidence type="ECO:0000256" key="6">
    <source>
        <dbReference type="ARBA" id="ARBA00023316"/>
    </source>
</evidence>
<keyword evidence="1 7" id="KW-1003">Cell membrane</keyword>
<feature type="region of interest" description="Disordered" evidence="8">
    <location>
        <begin position="1"/>
        <end position="405"/>
    </location>
</feature>
<gene>
    <name evidence="7" type="primary">mltG</name>
    <name evidence="9" type="ORF">FHS13_001297</name>
</gene>
<feature type="site" description="Important for catalytic activity" evidence="7">
    <location>
        <position position="631"/>
    </location>
</feature>
<evidence type="ECO:0000313" key="9">
    <source>
        <dbReference type="EMBL" id="MBB6119362.1"/>
    </source>
</evidence>
<dbReference type="EMBL" id="JACHJO010000003">
    <property type="protein sequence ID" value="MBB6119362.1"/>
    <property type="molecule type" value="Genomic_DNA"/>
</dbReference>
<feature type="compositionally biased region" description="Basic and acidic residues" evidence="8">
    <location>
        <begin position="141"/>
        <end position="157"/>
    </location>
</feature>
<comment type="catalytic activity">
    <reaction evidence="7">
        <text>a peptidoglycan chain = a peptidoglycan chain with N-acetyl-1,6-anhydromuramyl-[peptide] at the reducing end + a peptidoglycan chain with N-acetylglucosamine at the non-reducing end.</text>
        <dbReference type="EC" id="4.2.2.29"/>
    </reaction>
</comment>
<evidence type="ECO:0000256" key="8">
    <source>
        <dbReference type="SAM" id="MobiDB-lite"/>
    </source>
</evidence>
<keyword evidence="6 7" id="KW-0961">Cell wall biogenesis/degradation</keyword>
<feature type="compositionally biased region" description="Basic residues" evidence="8">
    <location>
        <begin position="319"/>
        <end position="329"/>
    </location>
</feature>
<accession>A0A841IMR7</accession>
<dbReference type="PANTHER" id="PTHR30518:SF2">
    <property type="entry name" value="ENDOLYTIC MUREIN TRANSGLYCOSYLASE"/>
    <property type="match status" value="1"/>
</dbReference>
<evidence type="ECO:0000313" key="10">
    <source>
        <dbReference type="Proteomes" id="UP000536604"/>
    </source>
</evidence>
<keyword evidence="3 7" id="KW-1133">Transmembrane helix</keyword>
<keyword evidence="10" id="KW-1185">Reference proteome</keyword>
<evidence type="ECO:0000256" key="7">
    <source>
        <dbReference type="HAMAP-Rule" id="MF_02065"/>
    </source>
</evidence>
<sequence>MNDRDDYPDDPYRGRAGRGRGYDYDPLGDPLPAPPSRGRRARPDSWEDAPSAGGRGDGYDPLGPGGPQNTGSPRPPRRGGAADALRGSRAARSGGGHLYETGSHQRPVPPSQPAGGDATQDALAALEGLGEPASAAPAPARPEEETPRRGRRARAEQEPEAPPAPEQDEPRSRRGRRASAQDDTGGRRRSRRGRRDEPVGGFLDDAPEADDVFDTGSFPGVHTSADTGAFAAVPPPSKGRSRRGRSEPEEELPETPSRRGGRRRRGAAEELPEDSGEFRQDAEPRGRRARRGRDDHEAPAPAEALPDEETEDVPEEPRSRRRGGGRRRRGAAEAPVEKAADDETRGGRRRGRREEPEEPEEEYDYEEPGLAEIAEAYGGGRKRRKKAKELKKAREAHRRAASGRGPRGKGMMILLCLALVIVVGGGGYTVLRTYVFPADFSGEGTDEVVFVIEEQQSGLTVGENLTDLGVVASPRAFTNALESLSPDELGNGLTPGTYSLALGMSADSAVRALLDPANRIEGRITFKEGLRNEQILEILAESTGASLEDLQAAHARTEELNLPDYATQGPAGYLFPATYRFESDTEPLSMLLAMTAKFHEVAEEIQLEERAAAAGYDPNEIMAIASIIQAESGGEEDMPKISAVIHNRLEQDMMLQMDSTCFYAIGEYGIALNNEQRLKCEADTSGFDTYHKKGLIPGPFVAPGQAAIEAALEPADADYLYFVATDPEAGVTEFTGDYQEFLLLKEKFEETWMGGGE</sequence>
<proteinExistence type="inferred from homology"/>
<dbReference type="GO" id="GO:0008932">
    <property type="term" value="F:lytic endotransglycosylase activity"/>
    <property type="evidence" value="ECO:0007669"/>
    <property type="project" value="UniProtKB-UniRule"/>
</dbReference>
<dbReference type="Proteomes" id="UP000536604">
    <property type="component" value="Unassembled WGS sequence"/>
</dbReference>
<evidence type="ECO:0000256" key="1">
    <source>
        <dbReference type="ARBA" id="ARBA00022475"/>
    </source>
</evidence>